<reference evidence="2" key="1">
    <citation type="journal article" date="2019" name="Int. J. Syst. Evol. Microbiol.">
        <title>The Global Catalogue of Microorganisms (GCM) 10K type strain sequencing project: providing services to taxonomists for standard genome sequencing and annotation.</title>
        <authorList>
            <consortium name="The Broad Institute Genomics Platform"/>
            <consortium name="The Broad Institute Genome Sequencing Center for Infectious Disease"/>
            <person name="Wu L."/>
            <person name="Ma J."/>
        </authorList>
    </citation>
    <scope>NUCLEOTIDE SEQUENCE [LARGE SCALE GENOMIC DNA]</scope>
    <source>
        <strain evidence="2">KCTC 42107</strain>
    </source>
</reference>
<accession>A0ABW5NU31</accession>
<name>A0ABW5NU31_9FLAO</name>
<gene>
    <name evidence="1" type="ORF">ACFSR3_10195</name>
</gene>
<dbReference type="RefSeq" id="WP_379820872.1">
    <property type="nucleotide sequence ID" value="NZ_JBHUMD010000024.1"/>
</dbReference>
<dbReference type="EMBL" id="JBHUMD010000024">
    <property type="protein sequence ID" value="MFD2602425.1"/>
    <property type="molecule type" value="Genomic_DNA"/>
</dbReference>
<evidence type="ECO:0000313" key="1">
    <source>
        <dbReference type="EMBL" id="MFD2602425.1"/>
    </source>
</evidence>
<comment type="caution">
    <text evidence="1">The sequence shown here is derived from an EMBL/GenBank/DDBJ whole genome shotgun (WGS) entry which is preliminary data.</text>
</comment>
<proteinExistence type="predicted"/>
<protein>
    <submittedName>
        <fullName evidence="1">DUF4421 family protein</fullName>
    </submittedName>
</protein>
<dbReference type="PROSITE" id="PS51257">
    <property type="entry name" value="PROKAR_LIPOPROTEIN"/>
    <property type="match status" value="1"/>
</dbReference>
<keyword evidence="2" id="KW-1185">Reference proteome</keyword>
<dbReference type="Pfam" id="PF14391">
    <property type="entry name" value="DUF4421"/>
    <property type="match status" value="1"/>
</dbReference>
<dbReference type="Proteomes" id="UP001597480">
    <property type="component" value="Unassembled WGS sequence"/>
</dbReference>
<organism evidence="1 2">
    <name type="scientific">Flavobacterium suzhouense</name>
    <dbReference type="NCBI Taxonomy" id="1529638"/>
    <lineage>
        <taxon>Bacteria</taxon>
        <taxon>Pseudomonadati</taxon>
        <taxon>Bacteroidota</taxon>
        <taxon>Flavobacteriia</taxon>
        <taxon>Flavobacteriales</taxon>
        <taxon>Flavobacteriaceae</taxon>
        <taxon>Flavobacterium</taxon>
    </lineage>
</organism>
<evidence type="ECO:0000313" key="2">
    <source>
        <dbReference type="Proteomes" id="UP001597480"/>
    </source>
</evidence>
<dbReference type="InterPro" id="IPR025535">
    <property type="entry name" value="DUF4421"/>
</dbReference>
<sequence>MGINRYIAAMLFTGSGCFAQTDSLSNPYIQKFEDKISTQLFILNTSNQFTLDYSQENLTVDLVPNQKTTLGVSVQYDFISFSFGIAPKFFAENKDNKGSKMTAYSMTLFPGRWMQHFDLIYQKGISLEAPQASIYYSGLKTFKVGGSTSYVFNKNYSFRALAFQSERQLKSAGSFAPQLSYYYTELNGNKTEDLKGKSYFIDVALSPAYNYNWVIAKKFLVGAGFSLGGGITYMNDEGDDETHFLSTASLSISLGYNSDTFYGGLYTKGTASNHSTESKVEMNDAVSFGTIFFGYRFNAPDVLTREKNKIKTKYNL</sequence>